<evidence type="ECO:0000313" key="2">
    <source>
        <dbReference type="Proteomes" id="UP001162483"/>
    </source>
</evidence>
<comment type="caution">
    <text evidence="1">The sequence shown here is derived from an EMBL/GenBank/DDBJ whole genome shotgun (WGS) entry which is preliminary data.</text>
</comment>
<feature type="non-terminal residue" evidence="1">
    <location>
        <position position="54"/>
    </location>
</feature>
<dbReference type="Proteomes" id="UP001162483">
    <property type="component" value="Unassembled WGS sequence"/>
</dbReference>
<proteinExistence type="predicted"/>
<organism evidence="1 2">
    <name type="scientific">Staurois parvus</name>
    <dbReference type="NCBI Taxonomy" id="386267"/>
    <lineage>
        <taxon>Eukaryota</taxon>
        <taxon>Metazoa</taxon>
        <taxon>Chordata</taxon>
        <taxon>Craniata</taxon>
        <taxon>Vertebrata</taxon>
        <taxon>Euteleostomi</taxon>
        <taxon>Amphibia</taxon>
        <taxon>Batrachia</taxon>
        <taxon>Anura</taxon>
        <taxon>Neobatrachia</taxon>
        <taxon>Ranoidea</taxon>
        <taxon>Ranidae</taxon>
        <taxon>Staurois</taxon>
    </lineage>
</organism>
<dbReference type="EMBL" id="CATNWA010005874">
    <property type="protein sequence ID" value="CAI9550912.1"/>
    <property type="molecule type" value="Genomic_DNA"/>
</dbReference>
<sequence length="54" mass="5963">MGTDWHNSWAPTGGPDWQHCIDGHCWVAQVGGTGGHRWVHCWVAPLGTGGRHCW</sequence>
<keyword evidence="2" id="KW-1185">Reference proteome</keyword>
<accession>A0ABN9BTV8</accession>
<name>A0ABN9BTV8_9NEOB</name>
<gene>
    <name evidence="1" type="ORF">SPARVUS_LOCUS3648230</name>
</gene>
<evidence type="ECO:0000313" key="1">
    <source>
        <dbReference type="EMBL" id="CAI9550912.1"/>
    </source>
</evidence>
<reference evidence="1" key="1">
    <citation type="submission" date="2023-05" db="EMBL/GenBank/DDBJ databases">
        <authorList>
            <person name="Stuckert A."/>
        </authorList>
    </citation>
    <scope>NUCLEOTIDE SEQUENCE</scope>
</reference>
<protein>
    <submittedName>
        <fullName evidence="1">Uncharacterized protein</fullName>
    </submittedName>
</protein>